<dbReference type="RefSeq" id="WP_157901776.1">
    <property type="nucleotide sequence ID" value="NZ_CP102332.1"/>
</dbReference>
<keyword evidence="3" id="KW-1185">Reference proteome</keyword>
<evidence type="ECO:0000313" key="3">
    <source>
        <dbReference type="Proteomes" id="UP001060150"/>
    </source>
</evidence>
<gene>
    <name evidence="2" type="ORF">NRO40_24230</name>
</gene>
<proteinExistence type="predicted"/>
<accession>A0ABY5NC76</accession>
<sequence length="48" mass="5270">MTTTVTMTTKPSVLVTSDALRSAETGGRRDRIEPGHGTSIARRRGERR</sequence>
<evidence type="ECO:0000256" key="1">
    <source>
        <dbReference type="SAM" id="MobiDB-lite"/>
    </source>
</evidence>
<reference evidence="2" key="1">
    <citation type="submission" date="2022-08" db="EMBL/GenBank/DDBJ databases">
        <title>Streptomyces changanensis sp. nov., an actinomycete isolated from soil.</title>
        <authorList>
            <person name="Wu H."/>
            <person name="Han L."/>
        </authorList>
    </citation>
    <scope>NUCLEOTIDE SEQUENCE</scope>
    <source>
        <strain evidence="2">HL-66</strain>
    </source>
</reference>
<feature type="region of interest" description="Disordered" evidence="1">
    <location>
        <begin position="1"/>
        <end position="48"/>
    </location>
</feature>
<protein>
    <submittedName>
        <fullName evidence="2">Uncharacterized protein</fullName>
    </submittedName>
</protein>
<dbReference type="EMBL" id="CP102332">
    <property type="protein sequence ID" value="UUS33626.1"/>
    <property type="molecule type" value="Genomic_DNA"/>
</dbReference>
<dbReference type="Proteomes" id="UP001060150">
    <property type="component" value="Chromosome"/>
</dbReference>
<evidence type="ECO:0000313" key="2">
    <source>
        <dbReference type="EMBL" id="UUS33626.1"/>
    </source>
</evidence>
<name>A0ABY5NC76_9ACTN</name>
<organism evidence="2 3">
    <name type="scientific">Streptomyces changanensis</name>
    <dbReference type="NCBI Taxonomy" id="2964669"/>
    <lineage>
        <taxon>Bacteria</taxon>
        <taxon>Bacillati</taxon>
        <taxon>Actinomycetota</taxon>
        <taxon>Actinomycetes</taxon>
        <taxon>Kitasatosporales</taxon>
        <taxon>Streptomycetaceae</taxon>
        <taxon>Streptomyces</taxon>
    </lineage>
</organism>